<feature type="region of interest" description="Disordered" evidence="1">
    <location>
        <begin position="35"/>
        <end position="95"/>
    </location>
</feature>
<gene>
    <name evidence="2" type="ORF">ACPOL_3187</name>
</gene>
<feature type="compositionally biased region" description="Basic and acidic residues" evidence="1">
    <location>
        <begin position="75"/>
        <end position="89"/>
    </location>
</feature>
<accession>A0A2Z5G065</accession>
<dbReference type="RefSeq" id="WP_236657475.1">
    <property type="nucleotide sequence ID" value="NZ_CP030840.1"/>
</dbReference>
<organism evidence="2 3">
    <name type="scientific">Acidisarcina polymorpha</name>
    <dbReference type="NCBI Taxonomy" id="2211140"/>
    <lineage>
        <taxon>Bacteria</taxon>
        <taxon>Pseudomonadati</taxon>
        <taxon>Acidobacteriota</taxon>
        <taxon>Terriglobia</taxon>
        <taxon>Terriglobales</taxon>
        <taxon>Acidobacteriaceae</taxon>
        <taxon>Acidisarcina</taxon>
    </lineage>
</organism>
<evidence type="ECO:0000313" key="2">
    <source>
        <dbReference type="EMBL" id="AXC12482.1"/>
    </source>
</evidence>
<dbReference type="KEGG" id="abas:ACPOL_3187"/>
<reference evidence="2 3" key="1">
    <citation type="journal article" date="2018" name="Front. Microbiol.">
        <title>Hydrolytic Capabilities as a Key to Environmental Success: Chitinolytic and Cellulolytic Acidobacteria From Acidic Sub-arctic Soils and Boreal Peatlands.</title>
        <authorList>
            <person name="Belova S.E."/>
            <person name="Ravin N.V."/>
            <person name="Pankratov T.A."/>
            <person name="Rakitin A.L."/>
            <person name="Ivanova A.A."/>
            <person name="Beletsky A.V."/>
            <person name="Mardanov A.V."/>
            <person name="Sinninghe Damste J.S."/>
            <person name="Dedysh S.N."/>
        </authorList>
    </citation>
    <scope>NUCLEOTIDE SEQUENCE [LARGE SCALE GENOMIC DNA]</scope>
    <source>
        <strain evidence="2 3">SBC82</strain>
    </source>
</reference>
<sequence>MKDIQGMMRHSKASTTTDVYMQSLEPEVRTAINAIHDELMGNGTTGSLPQTPPETPATPRAENQRNTPQRAQAPKKADSGHGDTPEKKPVRGVVLEFATRMRQSRGREVLLND</sequence>
<evidence type="ECO:0000256" key="1">
    <source>
        <dbReference type="SAM" id="MobiDB-lite"/>
    </source>
</evidence>
<protein>
    <recommendedName>
        <fullName evidence="4">Integrase</fullName>
    </recommendedName>
</protein>
<evidence type="ECO:0000313" key="3">
    <source>
        <dbReference type="Proteomes" id="UP000253606"/>
    </source>
</evidence>
<dbReference type="EMBL" id="CP030840">
    <property type="protein sequence ID" value="AXC12482.1"/>
    <property type="molecule type" value="Genomic_DNA"/>
</dbReference>
<dbReference type="AlphaFoldDB" id="A0A2Z5G065"/>
<name>A0A2Z5G065_9BACT</name>
<proteinExistence type="predicted"/>
<dbReference type="Proteomes" id="UP000253606">
    <property type="component" value="Chromosome"/>
</dbReference>
<evidence type="ECO:0008006" key="4">
    <source>
        <dbReference type="Google" id="ProtNLM"/>
    </source>
</evidence>
<keyword evidence="3" id="KW-1185">Reference proteome</keyword>
<feature type="region of interest" description="Disordered" evidence="1">
    <location>
        <begin position="1"/>
        <end position="20"/>
    </location>
</feature>